<evidence type="ECO:0000256" key="2">
    <source>
        <dbReference type="SAM" id="Phobius"/>
    </source>
</evidence>
<dbReference type="GO" id="GO:0016192">
    <property type="term" value="P:vesicle-mediated transport"/>
    <property type="evidence" value="ECO:0007669"/>
    <property type="project" value="TreeGrafter"/>
</dbReference>
<keyword evidence="2" id="KW-1133">Transmembrane helix</keyword>
<feature type="transmembrane region" description="Helical" evidence="2">
    <location>
        <begin position="43"/>
        <end position="63"/>
    </location>
</feature>
<gene>
    <name evidence="3" type="ORF">BOTCAL_0344g00150</name>
</gene>
<name>A0A4Y8CVG0_9HELO</name>
<dbReference type="OrthoDB" id="3556830at2759"/>
<dbReference type="Proteomes" id="UP000297299">
    <property type="component" value="Unassembled WGS sequence"/>
</dbReference>
<feature type="compositionally biased region" description="Low complexity" evidence="1">
    <location>
        <begin position="105"/>
        <end position="114"/>
    </location>
</feature>
<feature type="compositionally biased region" description="Polar residues" evidence="1">
    <location>
        <begin position="94"/>
        <end position="104"/>
    </location>
</feature>
<dbReference type="AlphaFoldDB" id="A0A4Y8CVG0"/>
<keyword evidence="2" id="KW-0812">Transmembrane</keyword>
<evidence type="ECO:0000256" key="1">
    <source>
        <dbReference type="SAM" id="MobiDB-lite"/>
    </source>
</evidence>
<accession>A0A4Y8CVG0</accession>
<comment type="caution">
    <text evidence="3">The sequence shown here is derived from an EMBL/GenBank/DDBJ whole genome shotgun (WGS) entry which is preliminary data.</text>
</comment>
<organism evidence="3 4">
    <name type="scientific">Botryotinia calthae</name>
    <dbReference type="NCBI Taxonomy" id="38488"/>
    <lineage>
        <taxon>Eukaryota</taxon>
        <taxon>Fungi</taxon>
        <taxon>Dikarya</taxon>
        <taxon>Ascomycota</taxon>
        <taxon>Pezizomycotina</taxon>
        <taxon>Leotiomycetes</taxon>
        <taxon>Helotiales</taxon>
        <taxon>Sclerotiniaceae</taxon>
        <taxon>Botryotinia</taxon>
    </lineage>
</organism>
<sequence length="141" mass="15537">MGVLPIDTREALHLNELSSRATCYRRGYGYYTCNSAWRRFGRWILAGVLIFVGILLFFAIMCISRRRRRRNQIGSTSQSMAYTQPAATYGQAPASYNYSQPQQSYAPPAGAPPTYGGGHTGANADYYGTSGVTQPANTYAK</sequence>
<dbReference type="Pfam" id="PF12273">
    <property type="entry name" value="RCR"/>
    <property type="match status" value="1"/>
</dbReference>
<dbReference type="PANTHER" id="PTHR28187:SF1">
    <property type="entry name" value="PROTEIN RCR1-RELATED"/>
    <property type="match status" value="1"/>
</dbReference>
<keyword evidence="4" id="KW-1185">Reference proteome</keyword>
<dbReference type="PANTHER" id="PTHR28187">
    <property type="entry name" value="PROTEIN RCR1-RELATED"/>
    <property type="match status" value="1"/>
</dbReference>
<keyword evidence="2" id="KW-0472">Membrane</keyword>
<dbReference type="EMBL" id="PHWZ01000343">
    <property type="protein sequence ID" value="TEY44841.1"/>
    <property type="molecule type" value="Genomic_DNA"/>
</dbReference>
<evidence type="ECO:0000313" key="4">
    <source>
        <dbReference type="Proteomes" id="UP000297299"/>
    </source>
</evidence>
<feature type="region of interest" description="Disordered" evidence="1">
    <location>
        <begin position="93"/>
        <end position="117"/>
    </location>
</feature>
<reference evidence="3 4" key="1">
    <citation type="submission" date="2017-11" db="EMBL/GenBank/DDBJ databases">
        <title>Comparative genomics of Botrytis spp.</title>
        <authorList>
            <person name="Valero-Jimenez C.A."/>
            <person name="Tapia P."/>
            <person name="Veloso J."/>
            <person name="Silva-Moreno E."/>
            <person name="Staats M."/>
            <person name="Valdes J.H."/>
            <person name="Van Kan J.A.L."/>
        </authorList>
    </citation>
    <scope>NUCLEOTIDE SEQUENCE [LARGE SCALE GENOMIC DNA]</scope>
    <source>
        <strain evidence="3 4">MUCL2830</strain>
    </source>
</reference>
<protein>
    <submittedName>
        <fullName evidence="3">Uncharacterized protein</fullName>
    </submittedName>
</protein>
<dbReference type="InterPro" id="IPR020999">
    <property type="entry name" value="Chitin_synth_reg_RCR"/>
</dbReference>
<proteinExistence type="predicted"/>
<evidence type="ECO:0000313" key="3">
    <source>
        <dbReference type="EMBL" id="TEY44841.1"/>
    </source>
</evidence>